<reference evidence="1 2" key="2">
    <citation type="journal article" date="2022" name="Mol. Ecol. Resour.">
        <title>The genomes of chicory, endive, great burdock and yacon provide insights into Asteraceae paleo-polyploidization history and plant inulin production.</title>
        <authorList>
            <person name="Fan W."/>
            <person name="Wang S."/>
            <person name="Wang H."/>
            <person name="Wang A."/>
            <person name="Jiang F."/>
            <person name="Liu H."/>
            <person name="Zhao H."/>
            <person name="Xu D."/>
            <person name="Zhang Y."/>
        </authorList>
    </citation>
    <scope>NUCLEOTIDE SEQUENCE [LARGE SCALE GENOMIC DNA]</scope>
    <source>
        <strain evidence="2">cv. Niubang</strain>
    </source>
</reference>
<dbReference type="EMBL" id="CM042061">
    <property type="protein sequence ID" value="KAI3673859.1"/>
    <property type="molecule type" value="Genomic_DNA"/>
</dbReference>
<comment type="caution">
    <text evidence="1">The sequence shown here is derived from an EMBL/GenBank/DDBJ whole genome shotgun (WGS) entry which is preliminary data.</text>
</comment>
<dbReference type="Proteomes" id="UP001055879">
    <property type="component" value="Linkage Group LG15"/>
</dbReference>
<reference evidence="2" key="1">
    <citation type="journal article" date="2022" name="Mol. Ecol. Resour.">
        <title>The genomes of chicory, endive, great burdock and yacon provide insights into Asteraceae palaeo-polyploidization history and plant inulin production.</title>
        <authorList>
            <person name="Fan W."/>
            <person name="Wang S."/>
            <person name="Wang H."/>
            <person name="Wang A."/>
            <person name="Jiang F."/>
            <person name="Liu H."/>
            <person name="Zhao H."/>
            <person name="Xu D."/>
            <person name="Zhang Y."/>
        </authorList>
    </citation>
    <scope>NUCLEOTIDE SEQUENCE [LARGE SCALE GENOMIC DNA]</scope>
    <source>
        <strain evidence="2">cv. Niubang</strain>
    </source>
</reference>
<evidence type="ECO:0000313" key="1">
    <source>
        <dbReference type="EMBL" id="KAI3673859.1"/>
    </source>
</evidence>
<keyword evidence="2" id="KW-1185">Reference proteome</keyword>
<sequence>MVSITYLQEYEGVLTSSGAEDLSSLRQPMISHLQEPKMPEDFFQTHYTFLTKSTLQNKVTPRQKVHPVPCRRPVSIPCSTGVSCIKCMRHYKYDGCFNMQDQPALLPSSSLSVWQLSLYEDLIVF</sequence>
<gene>
    <name evidence="1" type="ORF">L6452_39989</name>
</gene>
<organism evidence="1 2">
    <name type="scientific">Arctium lappa</name>
    <name type="common">Greater burdock</name>
    <name type="synonym">Lappa major</name>
    <dbReference type="NCBI Taxonomy" id="4217"/>
    <lineage>
        <taxon>Eukaryota</taxon>
        <taxon>Viridiplantae</taxon>
        <taxon>Streptophyta</taxon>
        <taxon>Embryophyta</taxon>
        <taxon>Tracheophyta</taxon>
        <taxon>Spermatophyta</taxon>
        <taxon>Magnoliopsida</taxon>
        <taxon>eudicotyledons</taxon>
        <taxon>Gunneridae</taxon>
        <taxon>Pentapetalae</taxon>
        <taxon>asterids</taxon>
        <taxon>campanulids</taxon>
        <taxon>Asterales</taxon>
        <taxon>Asteraceae</taxon>
        <taxon>Carduoideae</taxon>
        <taxon>Cardueae</taxon>
        <taxon>Arctiinae</taxon>
        <taxon>Arctium</taxon>
    </lineage>
</organism>
<accession>A0ACB8XU22</accession>
<name>A0ACB8XU22_ARCLA</name>
<proteinExistence type="predicted"/>
<evidence type="ECO:0000313" key="2">
    <source>
        <dbReference type="Proteomes" id="UP001055879"/>
    </source>
</evidence>
<protein>
    <submittedName>
        <fullName evidence="1">Uncharacterized protein</fullName>
    </submittedName>
</protein>